<name>A0ABD2NTK9_9CUCU</name>
<reference evidence="1 2" key="1">
    <citation type="journal article" date="2021" name="BMC Biol.">
        <title>Horizontally acquired antibacterial genes associated with adaptive radiation of ladybird beetles.</title>
        <authorList>
            <person name="Li H.S."/>
            <person name="Tang X.F."/>
            <person name="Huang Y.H."/>
            <person name="Xu Z.Y."/>
            <person name="Chen M.L."/>
            <person name="Du X.Y."/>
            <person name="Qiu B.Y."/>
            <person name="Chen P.T."/>
            <person name="Zhang W."/>
            <person name="Slipinski A."/>
            <person name="Escalona H.E."/>
            <person name="Waterhouse R.M."/>
            <person name="Zwick A."/>
            <person name="Pang H."/>
        </authorList>
    </citation>
    <scope>NUCLEOTIDE SEQUENCE [LARGE SCALE GENOMIC DNA]</scope>
    <source>
        <strain evidence="1">SYSU2018</strain>
    </source>
</reference>
<dbReference type="AlphaFoldDB" id="A0ABD2NTK9"/>
<gene>
    <name evidence="1" type="ORF">HHI36_005248</name>
</gene>
<comment type="caution">
    <text evidence="1">The sequence shown here is derived from an EMBL/GenBank/DDBJ whole genome shotgun (WGS) entry which is preliminary data.</text>
</comment>
<keyword evidence="2" id="KW-1185">Reference proteome</keyword>
<evidence type="ECO:0000313" key="1">
    <source>
        <dbReference type="EMBL" id="KAL3282046.1"/>
    </source>
</evidence>
<protein>
    <submittedName>
        <fullName evidence="1">Uncharacterized protein</fullName>
    </submittedName>
</protein>
<dbReference type="Proteomes" id="UP001516400">
    <property type="component" value="Unassembled WGS sequence"/>
</dbReference>
<accession>A0ABD2NTK9</accession>
<feature type="non-terminal residue" evidence="1">
    <location>
        <position position="1"/>
    </location>
</feature>
<proteinExistence type="predicted"/>
<organism evidence="1 2">
    <name type="scientific">Cryptolaemus montrouzieri</name>
    <dbReference type="NCBI Taxonomy" id="559131"/>
    <lineage>
        <taxon>Eukaryota</taxon>
        <taxon>Metazoa</taxon>
        <taxon>Ecdysozoa</taxon>
        <taxon>Arthropoda</taxon>
        <taxon>Hexapoda</taxon>
        <taxon>Insecta</taxon>
        <taxon>Pterygota</taxon>
        <taxon>Neoptera</taxon>
        <taxon>Endopterygota</taxon>
        <taxon>Coleoptera</taxon>
        <taxon>Polyphaga</taxon>
        <taxon>Cucujiformia</taxon>
        <taxon>Coccinelloidea</taxon>
        <taxon>Coccinellidae</taxon>
        <taxon>Scymninae</taxon>
        <taxon>Scymnini</taxon>
        <taxon>Cryptolaemus</taxon>
    </lineage>
</organism>
<sequence>TTHTSNSDGNVTDVLAYFYARSNSSERTAARDLAVMSSIRKILKEHKFYPYKFSLTCAMNLEDTACRPEFYEMILVRVQEEEYASFLDGRVEILQRRDCEPKK</sequence>
<dbReference type="EMBL" id="JABFTP020000144">
    <property type="protein sequence ID" value="KAL3282046.1"/>
    <property type="molecule type" value="Genomic_DNA"/>
</dbReference>
<evidence type="ECO:0000313" key="2">
    <source>
        <dbReference type="Proteomes" id="UP001516400"/>
    </source>
</evidence>